<gene>
    <name evidence="1" type="ORF">F5148DRAFT_1234000</name>
</gene>
<evidence type="ECO:0000313" key="1">
    <source>
        <dbReference type="EMBL" id="KAI9453184.1"/>
    </source>
</evidence>
<evidence type="ECO:0000313" key="2">
    <source>
        <dbReference type="Proteomes" id="UP001207468"/>
    </source>
</evidence>
<proteinExistence type="predicted"/>
<dbReference type="Proteomes" id="UP001207468">
    <property type="component" value="Unassembled WGS sequence"/>
</dbReference>
<organism evidence="1 2">
    <name type="scientific">Russula earlei</name>
    <dbReference type="NCBI Taxonomy" id="71964"/>
    <lineage>
        <taxon>Eukaryota</taxon>
        <taxon>Fungi</taxon>
        <taxon>Dikarya</taxon>
        <taxon>Basidiomycota</taxon>
        <taxon>Agaricomycotina</taxon>
        <taxon>Agaricomycetes</taxon>
        <taxon>Russulales</taxon>
        <taxon>Russulaceae</taxon>
        <taxon>Russula</taxon>
    </lineage>
</organism>
<keyword evidence="2" id="KW-1185">Reference proteome</keyword>
<reference evidence="1" key="1">
    <citation type="submission" date="2021-03" db="EMBL/GenBank/DDBJ databases">
        <title>Evolutionary priming and transition to the ectomycorrhizal habit in an iconic lineage of mushroom-forming fungi: is preadaptation a requirement?</title>
        <authorList>
            <consortium name="DOE Joint Genome Institute"/>
            <person name="Looney B.P."/>
            <person name="Miyauchi S."/>
            <person name="Morin E."/>
            <person name="Drula E."/>
            <person name="Courty P.E."/>
            <person name="Chicoki N."/>
            <person name="Fauchery L."/>
            <person name="Kohler A."/>
            <person name="Kuo A."/>
            <person name="LaButti K."/>
            <person name="Pangilinan J."/>
            <person name="Lipzen A."/>
            <person name="Riley R."/>
            <person name="Andreopoulos W."/>
            <person name="He G."/>
            <person name="Johnson J."/>
            <person name="Barry K.W."/>
            <person name="Grigoriev I.V."/>
            <person name="Nagy L."/>
            <person name="Hibbett D."/>
            <person name="Henrissat B."/>
            <person name="Matheny P.B."/>
            <person name="Labbe J."/>
            <person name="Martin A.F."/>
        </authorList>
    </citation>
    <scope>NUCLEOTIDE SEQUENCE</scope>
    <source>
        <strain evidence="1">BPL698</strain>
    </source>
</reference>
<protein>
    <submittedName>
        <fullName evidence="1">Hydroxymethylglutaryl-CoA synthase</fullName>
    </submittedName>
</protein>
<name>A0ACC0TXW6_9AGAM</name>
<comment type="caution">
    <text evidence="1">The sequence shown here is derived from an EMBL/GenBank/DDBJ whole genome shotgun (WGS) entry which is preliminary data.</text>
</comment>
<dbReference type="EMBL" id="JAGFNK010000314">
    <property type="protein sequence ID" value="KAI9453184.1"/>
    <property type="molecule type" value="Genomic_DNA"/>
</dbReference>
<sequence length="486" mass="53230">MAIETSSPAPSLPPPSVFETQGQHPRPQDVGILGIEMYFPRRCISEEELEVYDGVARGKYTIGLGQSFMAFADDREDINSMALTAVSSLMRKYNVDPKSIGRLDVGTETIIDKSKSVKTVLMDLFASSGNHDIEGLDSKNACYGSTAALFNAVNWIESRSWDGRNAIVFAGDIAVYAKGGARPVGGAGACAILIGPNAPIVFEPFHGTYMDNTYDFYKPKLDSEYPEVDGPLSVSTYIAAMDGAYTAFRNKVASASKALNGQFNGETQGKTSDPKAIFNLKRDVDYPVYHSPYGKQVQKGHARLLFNDYLSSPNSPEYAKVPAEFLDLPYQATVSDKAIEKTFMAFGKDDYAQRVSPSMRCASRCGNMYTASLYGGLSSLLSTVEPQQLKGKRVSMYAFGSGCASSFFTLRVKGDTSDIREKLDLLNRLESITVVPCQEFVDALALREENHNAAPYKPTGSLDNIWPGAYYLESIDEKNRRKYAVA</sequence>
<accession>A0ACC0TXW6</accession>